<dbReference type="Pfam" id="PF03618">
    <property type="entry name" value="Kinase-PPPase"/>
    <property type="match status" value="1"/>
</dbReference>
<comment type="similarity">
    <text evidence="5">Belongs to the pyruvate, phosphate/water dikinase regulatory protein family. PDRP subfamily.</text>
</comment>
<dbReference type="NCBIfam" id="NF003742">
    <property type="entry name" value="PRK05339.1"/>
    <property type="match status" value="1"/>
</dbReference>
<organism evidence="6 7">
    <name type="scientific">Lapidilactobacillus mulanensis</name>
    <dbReference type="NCBI Taxonomy" id="2485999"/>
    <lineage>
        <taxon>Bacteria</taxon>
        <taxon>Bacillati</taxon>
        <taxon>Bacillota</taxon>
        <taxon>Bacilli</taxon>
        <taxon>Lactobacillales</taxon>
        <taxon>Lactobacillaceae</taxon>
        <taxon>Lapidilactobacillus</taxon>
    </lineage>
</organism>
<feature type="binding site" evidence="5">
    <location>
        <begin position="152"/>
        <end position="159"/>
    </location>
    <ligand>
        <name>ADP</name>
        <dbReference type="ChEBI" id="CHEBI:456216"/>
    </ligand>
</feature>
<gene>
    <name evidence="6" type="ORF">ACFQ4L_08895</name>
</gene>
<dbReference type="EC" id="2.7.11.32" evidence="5"/>
<dbReference type="EC" id="2.7.4.27" evidence="5"/>
<dbReference type="PANTHER" id="PTHR31756">
    <property type="entry name" value="PYRUVATE, PHOSPHATE DIKINASE REGULATORY PROTEIN 1, CHLOROPLASTIC"/>
    <property type="match status" value="1"/>
</dbReference>
<dbReference type="HAMAP" id="MF_00921">
    <property type="entry name" value="PDRP"/>
    <property type="match status" value="1"/>
</dbReference>
<keyword evidence="1 5" id="KW-0723">Serine/threonine-protein kinase</keyword>
<sequence length="272" mass="30472">MAEPKKLYLCLISDSVGETAFKLTQAAMAQFPEVKPIYERFPFVHTKEKIDELIKIALEKDAIITQTLVTEGLSEYLQIQAANSGVISIDLITPVIRSVSKRFNLQPTHEAGALHHLTEKYFDRISAMEFAVLYDDGKDPRGFLDADVILLGISRTSKTPISLFLANRNIKVANLPIVPQAHIPEELYQVDPKKIIGLTNDPQVLNNIRRQRMIAYGLNPDTAYSDMNSIKAELAFAQALYDKLGCHVINVANRSIEETATLILEHLGLDHY</sequence>
<dbReference type="PANTHER" id="PTHR31756:SF3">
    <property type="entry name" value="PYRUVATE, PHOSPHATE DIKINASE REGULATORY PROTEIN 1, CHLOROPLASTIC"/>
    <property type="match status" value="1"/>
</dbReference>
<dbReference type="InterPro" id="IPR026565">
    <property type="entry name" value="PPDK_reg"/>
</dbReference>
<name>A0ABW4DRR7_9LACO</name>
<dbReference type="Proteomes" id="UP001597244">
    <property type="component" value="Unassembled WGS sequence"/>
</dbReference>
<comment type="function">
    <text evidence="5">Bifunctional serine/threonine kinase and phosphorylase involved in the regulation of the pyruvate, phosphate dikinase (PPDK) by catalyzing its phosphorylation/dephosphorylation.</text>
</comment>
<comment type="catalytic activity">
    <reaction evidence="5">
        <text>N(tele)-phospho-L-histidyl/O-phospho-L-threonyl-[pyruvate, phosphate dikinase] + phosphate + H(+) = N(tele)-phospho-L-histidyl/L-threonyl-[pyruvate, phosphate dikinase] + diphosphate</text>
        <dbReference type="Rhea" id="RHEA:43696"/>
        <dbReference type="Rhea" id="RHEA-COMP:10650"/>
        <dbReference type="Rhea" id="RHEA-COMP:10651"/>
        <dbReference type="ChEBI" id="CHEBI:15378"/>
        <dbReference type="ChEBI" id="CHEBI:30013"/>
        <dbReference type="ChEBI" id="CHEBI:33019"/>
        <dbReference type="ChEBI" id="CHEBI:43474"/>
        <dbReference type="ChEBI" id="CHEBI:61977"/>
        <dbReference type="ChEBI" id="CHEBI:83586"/>
        <dbReference type="EC" id="2.7.4.27"/>
    </reaction>
</comment>
<evidence type="ECO:0000256" key="5">
    <source>
        <dbReference type="HAMAP-Rule" id="MF_00921"/>
    </source>
</evidence>
<evidence type="ECO:0000256" key="3">
    <source>
        <dbReference type="ARBA" id="ARBA00022741"/>
    </source>
</evidence>
<evidence type="ECO:0000256" key="2">
    <source>
        <dbReference type="ARBA" id="ARBA00022679"/>
    </source>
</evidence>
<comment type="caution">
    <text evidence="6">The sequence shown here is derived from an EMBL/GenBank/DDBJ whole genome shotgun (WGS) entry which is preliminary data.</text>
</comment>
<dbReference type="RefSeq" id="WP_125578062.1">
    <property type="nucleotide sequence ID" value="NZ_JBHTOF010000098.1"/>
</dbReference>
<keyword evidence="6" id="KW-0670">Pyruvate</keyword>
<dbReference type="InterPro" id="IPR005177">
    <property type="entry name" value="Kinase-pyrophosphorylase"/>
</dbReference>
<accession>A0ABW4DRR7</accession>
<keyword evidence="4 5" id="KW-0418">Kinase</keyword>
<evidence type="ECO:0000256" key="1">
    <source>
        <dbReference type="ARBA" id="ARBA00022527"/>
    </source>
</evidence>
<dbReference type="GO" id="GO:0016740">
    <property type="term" value="F:transferase activity"/>
    <property type="evidence" value="ECO:0007669"/>
    <property type="project" value="UniProtKB-KW"/>
</dbReference>
<proteinExistence type="inferred from homology"/>
<evidence type="ECO:0000313" key="7">
    <source>
        <dbReference type="Proteomes" id="UP001597244"/>
    </source>
</evidence>
<comment type="catalytic activity">
    <reaction evidence="5">
        <text>N(tele)-phospho-L-histidyl/L-threonyl-[pyruvate, phosphate dikinase] + ADP = N(tele)-phospho-L-histidyl/O-phospho-L-threonyl-[pyruvate, phosphate dikinase] + AMP + H(+)</text>
        <dbReference type="Rhea" id="RHEA:43692"/>
        <dbReference type="Rhea" id="RHEA-COMP:10650"/>
        <dbReference type="Rhea" id="RHEA-COMP:10651"/>
        <dbReference type="ChEBI" id="CHEBI:15378"/>
        <dbReference type="ChEBI" id="CHEBI:30013"/>
        <dbReference type="ChEBI" id="CHEBI:61977"/>
        <dbReference type="ChEBI" id="CHEBI:83586"/>
        <dbReference type="ChEBI" id="CHEBI:456215"/>
        <dbReference type="ChEBI" id="CHEBI:456216"/>
        <dbReference type="EC" id="2.7.11.32"/>
    </reaction>
</comment>
<keyword evidence="3 5" id="KW-0547">Nucleotide-binding</keyword>
<evidence type="ECO:0000313" key="6">
    <source>
        <dbReference type="EMBL" id="MFD1466176.1"/>
    </source>
</evidence>
<evidence type="ECO:0000256" key="4">
    <source>
        <dbReference type="ARBA" id="ARBA00022777"/>
    </source>
</evidence>
<dbReference type="EMBL" id="JBHTOF010000098">
    <property type="protein sequence ID" value="MFD1466176.1"/>
    <property type="molecule type" value="Genomic_DNA"/>
</dbReference>
<keyword evidence="7" id="KW-1185">Reference proteome</keyword>
<reference evidence="7" key="1">
    <citation type="journal article" date="2019" name="Int. J. Syst. Evol. Microbiol.">
        <title>The Global Catalogue of Microorganisms (GCM) 10K type strain sequencing project: providing services to taxonomists for standard genome sequencing and annotation.</title>
        <authorList>
            <consortium name="The Broad Institute Genomics Platform"/>
            <consortium name="The Broad Institute Genome Sequencing Center for Infectious Disease"/>
            <person name="Wu L."/>
            <person name="Ma J."/>
        </authorList>
    </citation>
    <scope>NUCLEOTIDE SEQUENCE [LARGE SCALE GENOMIC DNA]</scope>
    <source>
        <strain evidence="7">CCM 8951</strain>
    </source>
</reference>
<keyword evidence="2 5" id="KW-0808">Transferase</keyword>
<protein>
    <recommendedName>
        <fullName evidence="5">Putative pyruvate, phosphate dikinase regulatory protein</fullName>
        <shortName evidence="5">PPDK regulatory protein</shortName>
        <ecNumber evidence="5">2.7.11.32</ecNumber>
        <ecNumber evidence="5">2.7.4.27</ecNumber>
    </recommendedName>
</protein>